<protein>
    <submittedName>
        <fullName evidence="1">Uncharacterized protein</fullName>
    </submittedName>
</protein>
<reference evidence="1" key="1">
    <citation type="submission" date="2018-05" db="EMBL/GenBank/DDBJ databases">
        <authorList>
            <person name="Lanie J.A."/>
            <person name="Ng W.-L."/>
            <person name="Kazmierczak K.M."/>
            <person name="Andrzejewski T.M."/>
            <person name="Davidsen T.M."/>
            <person name="Wayne K.J."/>
            <person name="Tettelin H."/>
            <person name="Glass J.I."/>
            <person name="Rusch D."/>
            <person name="Podicherti R."/>
            <person name="Tsui H.-C.T."/>
            <person name="Winkler M.E."/>
        </authorList>
    </citation>
    <scope>NUCLEOTIDE SEQUENCE</scope>
</reference>
<evidence type="ECO:0000313" key="1">
    <source>
        <dbReference type="EMBL" id="SVB02230.1"/>
    </source>
</evidence>
<feature type="non-terminal residue" evidence="1">
    <location>
        <position position="1"/>
    </location>
</feature>
<dbReference type="AlphaFoldDB" id="A0A382AL01"/>
<sequence>MIFTQIIIWGHTRSSHTHYWIHYAFNRAFKYMKYNTIWLPDKPLSSNKLKITENTLFITEGQCDNYIPIDAICYYILHNCKNKYNKIPNNQIILLQVYTNSILI</sequence>
<name>A0A382AL01_9ZZZZ</name>
<gene>
    <name evidence="1" type="ORF">METZ01_LOCUS155084</name>
</gene>
<dbReference type="EMBL" id="UINC01025855">
    <property type="protein sequence ID" value="SVB02230.1"/>
    <property type="molecule type" value="Genomic_DNA"/>
</dbReference>
<proteinExistence type="predicted"/>
<accession>A0A382AL01</accession>
<feature type="non-terminal residue" evidence="1">
    <location>
        <position position="104"/>
    </location>
</feature>
<organism evidence="1">
    <name type="scientific">marine metagenome</name>
    <dbReference type="NCBI Taxonomy" id="408172"/>
    <lineage>
        <taxon>unclassified sequences</taxon>
        <taxon>metagenomes</taxon>
        <taxon>ecological metagenomes</taxon>
    </lineage>
</organism>